<gene>
    <name evidence="5" type="ORF">QQX04_08065</name>
</gene>
<dbReference type="PROSITE" id="PS50949">
    <property type="entry name" value="HTH_GNTR"/>
    <property type="match status" value="1"/>
</dbReference>
<comment type="caution">
    <text evidence="5">The sequence shown here is derived from an EMBL/GenBank/DDBJ whole genome shotgun (WGS) entry which is preliminary data.</text>
</comment>
<keyword evidence="2" id="KW-0238">DNA-binding</keyword>
<evidence type="ECO:0000313" key="6">
    <source>
        <dbReference type="Proteomes" id="UP001172738"/>
    </source>
</evidence>
<reference evidence="5" key="1">
    <citation type="submission" date="2023-06" db="EMBL/GenBank/DDBJ databases">
        <title>SYSU T00b26.</title>
        <authorList>
            <person name="Gao L."/>
            <person name="Fang B.-Z."/>
            <person name="Li W.-J."/>
        </authorList>
    </citation>
    <scope>NUCLEOTIDE SEQUENCE</scope>
    <source>
        <strain evidence="5">SYSU T00b26</strain>
    </source>
</reference>
<dbReference type="EMBL" id="JAUHPV010000004">
    <property type="protein sequence ID" value="MDN4472942.1"/>
    <property type="molecule type" value="Genomic_DNA"/>
</dbReference>
<dbReference type="Pfam" id="PF00392">
    <property type="entry name" value="GntR"/>
    <property type="match status" value="1"/>
</dbReference>
<dbReference type="PANTHER" id="PTHR38445:SF10">
    <property type="entry name" value="GNTR-FAMILY TRANSCRIPTIONAL REGULATOR"/>
    <property type="match status" value="1"/>
</dbReference>
<accession>A0ABT8G1R0</accession>
<proteinExistence type="predicted"/>
<organism evidence="5 6">
    <name type="scientific">Demequina zhanjiangensis</name>
    <dbReference type="NCBI Taxonomy" id="3051659"/>
    <lineage>
        <taxon>Bacteria</taxon>
        <taxon>Bacillati</taxon>
        <taxon>Actinomycetota</taxon>
        <taxon>Actinomycetes</taxon>
        <taxon>Micrococcales</taxon>
        <taxon>Demequinaceae</taxon>
        <taxon>Demequina</taxon>
    </lineage>
</organism>
<evidence type="ECO:0000256" key="1">
    <source>
        <dbReference type="ARBA" id="ARBA00023015"/>
    </source>
</evidence>
<dbReference type="SMART" id="SM00345">
    <property type="entry name" value="HTH_GNTR"/>
    <property type="match status" value="1"/>
</dbReference>
<dbReference type="SUPFAM" id="SSF46785">
    <property type="entry name" value="Winged helix' DNA-binding domain"/>
    <property type="match status" value="1"/>
</dbReference>
<feature type="domain" description="HTH gntR-type" evidence="4">
    <location>
        <begin position="9"/>
        <end position="77"/>
    </location>
</feature>
<evidence type="ECO:0000313" key="5">
    <source>
        <dbReference type="EMBL" id="MDN4472942.1"/>
    </source>
</evidence>
<dbReference type="InterPro" id="IPR036390">
    <property type="entry name" value="WH_DNA-bd_sf"/>
</dbReference>
<sequence>MEVLVDDGRPLFEQVAEALESAVLDGSMPEGSRVPSINELAVFHRINPATALKGVNLLVDAGVLHKRRGIGMFVTDGARAQLLAERRGDFVQRHLAPVVTHAKSLGMSADELAALVKEEMER</sequence>
<dbReference type="CDD" id="cd07377">
    <property type="entry name" value="WHTH_GntR"/>
    <property type="match status" value="1"/>
</dbReference>
<keyword evidence="6" id="KW-1185">Reference proteome</keyword>
<dbReference type="Gene3D" id="1.10.10.10">
    <property type="entry name" value="Winged helix-like DNA-binding domain superfamily/Winged helix DNA-binding domain"/>
    <property type="match status" value="1"/>
</dbReference>
<protein>
    <submittedName>
        <fullName evidence="5">GntR family transcriptional regulator</fullName>
    </submittedName>
</protein>
<dbReference type="PANTHER" id="PTHR38445">
    <property type="entry name" value="HTH-TYPE TRANSCRIPTIONAL REPRESSOR YTRA"/>
    <property type="match status" value="1"/>
</dbReference>
<evidence type="ECO:0000259" key="4">
    <source>
        <dbReference type="PROSITE" id="PS50949"/>
    </source>
</evidence>
<dbReference type="RefSeq" id="WP_301127990.1">
    <property type="nucleotide sequence ID" value="NZ_JAUHPV010000004.1"/>
</dbReference>
<dbReference type="InterPro" id="IPR036388">
    <property type="entry name" value="WH-like_DNA-bd_sf"/>
</dbReference>
<evidence type="ECO:0000256" key="3">
    <source>
        <dbReference type="ARBA" id="ARBA00023163"/>
    </source>
</evidence>
<keyword evidence="1" id="KW-0805">Transcription regulation</keyword>
<name>A0ABT8G1R0_9MICO</name>
<dbReference type="InterPro" id="IPR000524">
    <property type="entry name" value="Tscrpt_reg_HTH_GntR"/>
</dbReference>
<dbReference type="Proteomes" id="UP001172738">
    <property type="component" value="Unassembled WGS sequence"/>
</dbReference>
<keyword evidence="3" id="KW-0804">Transcription</keyword>
<evidence type="ECO:0000256" key="2">
    <source>
        <dbReference type="ARBA" id="ARBA00023125"/>
    </source>
</evidence>